<evidence type="ECO:0000313" key="3">
    <source>
        <dbReference type="Proteomes" id="UP000308671"/>
    </source>
</evidence>
<dbReference type="AlphaFoldDB" id="A0A4S8R638"/>
<dbReference type="PANTHER" id="PTHR24148">
    <property type="entry name" value="ANKYRIN REPEAT DOMAIN-CONTAINING PROTEIN 39 HOMOLOG-RELATED"/>
    <property type="match status" value="1"/>
</dbReference>
<comment type="caution">
    <text evidence="2">The sequence shown here is derived from an EMBL/GenBank/DDBJ whole genome shotgun (WGS) entry which is preliminary data.</text>
</comment>
<dbReference type="InterPro" id="IPR010730">
    <property type="entry name" value="HET"/>
</dbReference>
<dbReference type="EMBL" id="PQXL01000234">
    <property type="protein sequence ID" value="THV48674.1"/>
    <property type="molecule type" value="Genomic_DNA"/>
</dbReference>
<dbReference type="Pfam" id="PF06985">
    <property type="entry name" value="HET"/>
    <property type="match status" value="1"/>
</dbReference>
<dbReference type="PANTHER" id="PTHR24148:SF73">
    <property type="entry name" value="HET DOMAIN PROTEIN (AFU_ORTHOLOGUE AFUA_8G01020)"/>
    <property type="match status" value="1"/>
</dbReference>
<reference evidence="2 3" key="1">
    <citation type="submission" date="2017-12" db="EMBL/GenBank/DDBJ databases">
        <title>Comparative genomics of Botrytis spp.</title>
        <authorList>
            <person name="Valero-Jimenez C.A."/>
            <person name="Tapia P."/>
            <person name="Veloso J."/>
            <person name="Silva-Moreno E."/>
            <person name="Staats M."/>
            <person name="Valdes J.H."/>
            <person name="Van Kan J.A.L."/>
        </authorList>
    </citation>
    <scope>NUCLEOTIDE SEQUENCE [LARGE SCALE GENOMIC DNA]</scope>
    <source>
        <strain evidence="2 3">MUCL435</strain>
    </source>
</reference>
<dbReference type="InterPro" id="IPR052895">
    <property type="entry name" value="HetReg/Transcr_Mod"/>
</dbReference>
<sequence>MANTRYQYKPLTEHDSIRLLVLLPSADSTADIHCDLLTTTLSRVHHDVFSGYTALSYVWGDLEEKKVIYIDNEMIGITANLDSALRDIRDPLRKQYLWIDAICINQANSPEKNKQVMQMAKVYQIARKTIIYLGESTEASTLLLGAISRGYKRRPGHIKATEIDILALLFNGITTYTRVHYKNAINLLLELLERPWFTRVWVFQELLFSADLWVQCGRHSVSWEHLFQATKTIAHLDFVSLERSESYRVFVAMNKEKKNFKLARRSSNTLAENLIDIMTTRRGLGVSDPRDMVFSHKGIAQASSYQDNREAEDIAIDYSKRVEEVLVNLAHYCIKTFPEDRKLQILSYKENCDDSWGKRKEFGLPSWVPNWTLKGFPNHYRRLREMGDIRGSTAFQIRSEAEVNIPPPLCAWLNTSFVCSGWRAGSIKKISHAITPVQAGWKLPKEHLLDQLREGWPREEVWIRALTLLYRHWCGILRPLYSDAKVMKLSSENSTPPGPQSLIKIFTAQSQSFRKEKIDEIARTPSPHNIFPKMNEDFFYNNWGAASLFASTISLIMWAHAVKYEDGIAQMAISEVLYDRKFATLEDGTLVLVPVTAMKGDVVCWLGPDLTTPFVLRRNAEPPTDSENTIKDVHLPLLRYSELVYSKYTFVGECHIDTPIYYYDQESIHSAIKNLQHKTITSERILVLTTIIGLRSLL</sequence>
<dbReference type="OrthoDB" id="2157530at2759"/>
<name>A0A4S8R638_9HELO</name>
<feature type="domain" description="Heterokaryon incompatibility" evidence="1">
    <location>
        <begin position="52"/>
        <end position="205"/>
    </location>
</feature>
<accession>A0A4S8R638</accession>
<organism evidence="2 3">
    <name type="scientific">Botrytis galanthina</name>
    <dbReference type="NCBI Taxonomy" id="278940"/>
    <lineage>
        <taxon>Eukaryota</taxon>
        <taxon>Fungi</taxon>
        <taxon>Dikarya</taxon>
        <taxon>Ascomycota</taxon>
        <taxon>Pezizomycotina</taxon>
        <taxon>Leotiomycetes</taxon>
        <taxon>Helotiales</taxon>
        <taxon>Sclerotiniaceae</taxon>
        <taxon>Botrytis</taxon>
    </lineage>
</organism>
<proteinExistence type="predicted"/>
<evidence type="ECO:0000313" key="2">
    <source>
        <dbReference type="EMBL" id="THV48674.1"/>
    </source>
</evidence>
<protein>
    <recommendedName>
        <fullName evidence="1">Heterokaryon incompatibility domain-containing protein</fullName>
    </recommendedName>
</protein>
<keyword evidence="3" id="KW-1185">Reference proteome</keyword>
<dbReference type="Proteomes" id="UP000308671">
    <property type="component" value="Unassembled WGS sequence"/>
</dbReference>
<evidence type="ECO:0000259" key="1">
    <source>
        <dbReference type="Pfam" id="PF06985"/>
    </source>
</evidence>
<gene>
    <name evidence="2" type="ORF">BGAL_0234g00140</name>
</gene>